<dbReference type="EMBL" id="CABPSQ010000013">
    <property type="protein sequence ID" value="VVE74116.1"/>
    <property type="molecule type" value="Genomic_DNA"/>
</dbReference>
<keyword evidence="2" id="KW-1185">Reference proteome</keyword>
<accession>A0A5E5AM11</accession>
<proteinExistence type="predicted"/>
<organism evidence="1 2">
    <name type="scientific">Pandoraea captiosa</name>
    <dbReference type="NCBI Taxonomy" id="2508302"/>
    <lineage>
        <taxon>Bacteria</taxon>
        <taxon>Pseudomonadati</taxon>
        <taxon>Pseudomonadota</taxon>
        <taxon>Betaproteobacteria</taxon>
        <taxon>Burkholderiales</taxon>
        <taxon>Burkholderiaceae</taxon>
        <taxon>Pandoraea</taxon>
    </lineage>
</organism>
<name>A0A5E5AM11_9BURK</name>
<evidence type="ECO:0000313" key="1">
    <source>
        <dbReference type="EMBL" id="VVE74116.1"/>
    </source>
</evidence>
<evidence type="ECO:0000313" key="2">
    <source>
        <dbReference type="Proteomes" id="UP000414136"/>
    </source>
</evidence>
<dbReference type="Proteomes" id="UP000414136">
    <property type="component" value="Unassembled WGS sequence"/>
</dbReference>
<gene>
    <name evidence="1" type="ORF">PCA31118_04683</name>
</gene>
<dbReference type="AlphaFoldDB" id="A0A5E5AM11"/>
<sequence>MPTSLASQRITGADVPGNLGFPLPFGQSGGAQVLAQSAVPVSVTGVLTETVLATVTVPAGAMGPNGVLRLTTMWSFSSTAVAKTLYARLGGVVFMNPGYNQAGTASMQHMTFLRNRASQTSQTGFSSASSTPFGTSSIAAQTYSIDTSIAQSLTLSGKLSDVADSITLESYTVEILNP</sequence>
<reference evidence="1 2" key="1">
    <citation type="submission" date="2019-08" db="EMBL/GenBank/DDBJ databases">
        <authorList>
            <person name="Peeters C."/>
        </authorList>
    </citation>
    <scope>NUCLEOTIDE SEQUENCE [LARGE SCALE GENOMIC DNA]</scope>
    <source>
        <strain evidence="1 2">LMG 31118</strain>
    </source>
</reference>
<protein>
    <submittedName>
        <fullName evidence="1">Uncharacterized protein</fullName>
    </submittedName>
</protein>